<evidence type="ECO:0000313" key="1">
    <source>
        <dbReference type="EMBL" id="KIK42339.1"/>
    </source>
</evidence>
<sequence>ITQSSWARSLVTEAKDASRLDQYTSTQKLCHCAILALQLPCRCINIMQPDNEKE</sequence>
<reference evidence="2" key="2">
    <citation type="submission" date="2015-01" db="EMBL/GenBank/DDBJ databases">
        <title>Evolutionary Origins and Diversification of the Mycorrhizal Mutualists.</title>
        <authorList>
            <consortium name="DOE Joint Genome Institute"/>
            <consortium name="Mycorrhizal Genomics Consortium"/>
            <person name="Kohler A."/>
            <person name="Kuo A."/>
            <person name="Nagy L.G."/>
            <person name="Floudas D."/>
            <person name="Copeland A."/>
            <person name="Barry K.W."/>
            <person name="Cichocki N."/>
            <person name="Veneault-Fourrey C."/>
            <person name="LaButti K."/>
            <person name="Lindquist E.A."/>
            <person name="Lipzen A."/>
            <person name="Lundell T."/>
            <person name="Morin E."/>
            <person name="Murat C."/>
            <person name="Riley R."/>
            <person name="Ohm R."/>
            <person name="Sun H."/>
            <person name="Tunlid A."/>
            <person name="Henrissat B."/>
            <person name="Grigoriev I.V."/>
            <person name="Hibbett D.S."/>
            <person name="Martin F."/>
        </authorList>
    </citation>
    <scope>NUCLEOTIDE SEQUENCE [LARGE SCALE GENOMIC DNA]</scope>
    <source>
        <strain evidence="2">UH-Slu-Lm8-n1</strain>
    </source>
</reference>
<dbReference type="InParanoid" id="A0A0D0AWX6"/>
<feature type="non-terminal residue" evidence="1">
    <location>
        <position position="1"/>
    </location>
</feature>
<gene>
    <name evidence="1" type="ORF">CY34DRAFT_805087</name>
</gene>
<organism evidence="1 2">
    <name type="scientific">Suillus luteus UH-Slu-Lm8-n1</name>
    <dbReference type="NCBI Taxonomy" id="930992"/>
    <lineage>
        <taxon>Eukaryota</taxon>
        <taxon>Fungi</taxon>
        <taxon>Dikarya</taxon>
        <taxon>Basidiomycota</taxon>
        <taxon>Agaricomycotina</taxon>
        <taxon>Agaricomycetes</taxon>
        <taxon>Agaricomycetidae</taxon>
        <taxon>Boletales</taxon>
        <taxon>Suillineae</taxon>
        <taxon>Suillaceae</taxon>
        <taxon>Suillus</taxon>
    </lineage>
</organism>
<dbReference type="Proteomes" id="UP000054485">
    <property type="component" value="Unassembled WGS sequence"/>
</dbReference>
<proteinExistence type="predicted"/>
<accession>A0A0D0AWX6</accession>
<keyword evidence="2" id="KW-1185">Reference proteome</keyword>
<protein>
    <submittedName>
        <fullName evidence="1">Uncharacterized protein</fullName>
    </submittedName>
</protein>
<dbReference type="EMBL" id="KN835242">
    <property type="protein sequence ID" value="KIK42339.1"/>
    <property type="molecule type" value="Genomic_DNA"/>
</dbReference>
<evidence type="ECO:0000313" key="2">
    <source>
        <dbReference type="Proteomes" id="UP000054485"/>
    </source>
</evidence>
<dbReference type="HOGENOM" id="CLU_3126033_0_0_1"/>
<reference evidence="1 2" key="1">
    <citation type="submission" date="2014-04" db="EMBL/GenBank/DDBJ databases">
        <authorList>
            <consortium name="DOE Joint Genome Institute"/>
            <person name="Kuo A."/>
            <person name="Ruytinx J."/>
            <person name="Rineau F."/>
            <person name="Colpaert J."/>
            <person name="Kohler A."/>
            <person name="Nagy L.G."/>
            <person name="Floudas D."/>
            <person name="Copeland A."/>
            <person name="Barry K.W."/>
            <person name="Cichocki N."/>
            <person name="Veneault-Fourrey C."/>
            <person name="LaButti K."/>
            <person name="Lindquist E.A."/>
            <person name="Lipzen A."/>
            <person name="Lundell T."/>
            <person name="Morin E."/>
            <person name="Murat C."/>
            <person name="Sun H."/>
            <person name="Tunlid A."/>
            <person name="Henrissat B."/>
            <person name="Grigoriev I.V."/>
            <person name="Hibbett D.S."/>
            <person name="Martin F."/>
            <person name="Nordberg H.P."/>
            <person name="Cantor M.N."/>
            <person name="Hua S.X."/>
        </authorList>
    </citation>
    <scope>NUCLEOTIDE SEQUENCE [LARGE SCALE GENOMIC DNA]</scope>
    <source>
        <strain evidence="1 2">UH-Slu-Lm8-n1</strain>
    </source>
</reference>
<dbReference type="AlphaFoldDB" id="A0A0D0AWX6"/>
<name>A0A0D0AWX6_9AGAM</name>